<proteinExistence type="predicted"/>
<dbReference type="CDD" id="cd00029">
    <property type="entry name" value="C1"/>
    <property type="match status" value="1"/>
</dbReference>
<sequence>MIMAPGVDGSANAVSSKPCKYCKILPKNGLKCVKCQSVIHPGCVKYLKSAKTINENQLICCESEQPASTLNDREFIDEDNTVIDINTYRTEITYLKEIVSIKDILIKNQQELITSLKAQLEMMTQSRLPVTENLGNRENKNRIMGSINISHLTTNKLSYSSITAKDNSAGDASNALTPLTHNIKDQEKGITNAPSSTAKMGPNTVGSEEVTHNKSPSHDRFTVVTHKKKKTAPTILGTRVECDITAVVSRRNVFISRLHPNTTVDQLTNYIQKQNISVLAVEKLETQSDTISAFKIVIPTTEAYNIYKPEIWPQYTIIRPYRQPRNFPAATQSQPLA</sequence>
<dbReference type="SUPFAM" id="SSF57889">
    <property type="entry name" value="Cysteine-rich domain"/>
    <property type="match status" value="1"/>
</dbReference>
<reference evidence="2" key="1">
    <citation type="journal article" date="2016" name="Sci. Rep.">
        <title>Molecular characterization of firefly nuptial gifts: a multi-omics approach sheds light on postcopulatory sexual selection.</title>
        <authorList>
            <person name="Al-Wathiqui N."/>
            <person name="Fallon T.R."/>
            <person name="South A."/>
            <person name="Weng J.K."/>
            <person name="Lewis S.M."/>
        </authorList>
    </citation>
    <scope>NUCLEOTIDE SEQUENCE</scope>
</reference>
<evidence type="ECO:0000313" key="2">
    <source>
        <dbReference type="EMBL" id="JAV58359.1"/>
    </source>
</evidence>
<feature type="region of interest" description="Disordered" evidence="1">
    <location>
        <begin position="189"/>
        <end position="219"/>
    </location>
</feature>
<evidence type="ECO:0000256" key="1">
    <source>
        <dbReference type="SAM" id="MobiDB-lite"/>
    </source>
</evidence>
<dbReference type="AlphaFoldDB" id="A0A1Y1KA50"/>
<accession>A0A1Y1KA50</accession>
<feature type="compositionally biased region" description="Basic and acidic residues" evidence="1">
    <location>
        <begin position="209"/>
        <end position="219"/>
    </location>
</feature>
<organism evidence="2">
    <name type="scientific">Photinus pyralis</name>
    <name type="common">Common eastern firefly</name>
    <name type="synonym">Lampyris pyralis</name>
    <dbReference type="NCBI Taxonomy" id="7054"/>
    <lineage>
        <taxon>Eukaryota</taxon>
        <taxon>Metazoa</taxon>
        <taxon>Ecdysozoa</taxon>
        <taxon>Arthropoda</taxon>
        <taxon>Hexapoda</taxon>
        <taxon>Insecta</taxon>
        <taxon>Pterygota</taxon>
        <taxon>Neoptera</taxon>
        <taxon>Endopterygota</taxon>
        <taxon>Coleoptera</taxon>
        <taxon>Polyphaga</taxon>
        <taxon>Elateriformia</taxon>
        <taxon>Elateroidea</taxon>
        <taxon>Lampyridae</taxon>
        <taxon>Lampyrinae</taxon>
        <taxon>Photinus</taxon>
    </lineage>
</organism>
<name>A0A1Y1KA50_PHOPY</name>
<dbReference type="InterPro" id="IPR046349">
    <property type="entry name" value="C1-like_sf"/>
</dbReference>
<evidence type="ECO:0008006" key="3">
    <source>
        <dbReference type="Google" id="ProtNLM"/>
    </source>
</evidence>
<dbReference type="EMBL" id="GEZM01087980">
    <property type="protein sequence ID" value="JAV58359.1"/>
    <property type="molecule type" value="Transcribed_RNA"/>
</dbReference>
<protein>
    <recommendedName>
        <fullName evidence="3">Phorbol-ester/DAG-type domain-containing protein</fullName>
    </recommendedName>
</protein>